<evidence type="ECO:0000256" key="3">
    <source>
        <dbReference type="SAM" id="Phobius"/>
    </source>
</evidence>
<dbReference type="InterPro" id="IPR051158">
    <property type="entry name" value="Metallophosphoesterase_sf"/>
</dbReference>
<dbReference type="RefSeq" id="WP_318796809.1">
    <property type="nucleotide sequence ID" value="NZ_JARUJP010000003.1"/>
</dbReference>
<evidence type="ECO:0000313" key="5">
    <source>
        <dbReference type="EMBL" id="MDW8800256.1"/>
    </source>
</evidence>
<dbReference type="EMBL" id="JARUJP010000003">
    <property type="protein sequence ID" value="MDW8800256.1"/>
    <property type="molecule type" value="Genomic_DNA"/>
</dbReference>
<dbReference type="InterPro" id="IPR029052">
    <property type="entry name" value="Metallo-depent_PP-like"/>
</dbReference>
<dbReference type="PANTHER" id="PTHR31302:SF31">
    <property type="entry name" value="PHOSPHODIESTERASE YAEI"/>
    <property type="match status" value="1"/>
</dbReference>
<evidence type="ECO:0000256" key="1">
    <source>
        <dbReference type="ARBA" id="ARBA00022723"/>
    </source>
</evidence>
<evidence type="ECO:0000313" key="6">
    <source>
        <dbReference type="Proteomes" id="UP001281656"/>
    </source>
</evidence>
<keyword evidence="3" id="KW-0472">Membrane</keyword>
<sequence length="289" mass="32897">MNKQIPLNSFFIIFCLAIVLVVFCIWENNYVVITNYTYVNSKIPEEFNNYKILHISDLHNKNYHGRLLNKIRKINPDVIVITGDLIDRRRTKIDVAVELAEQVVRIAPTYYVSGNHEQLSGEYSVLKKRLKQANIHIIDNSYALLNKGEIGIGLLGIADPTIQQSERDYLFQDNSKYMKRAIEEVSKGVNTSFNILLSHRPEQFQSYKDMRVDLVFSGHAHGGQVRLPFLGGLYAPNQGMLPKYTEGIYKKGATSMVVSRGLGNSSFPLRVFNQPELVVVTLEKESNSQ</sequence>
<dbReference type="SUPFAM" id="SSF56300">
    <property type="entry name" value="Metallo-dependent phosphatases"/>
    <property type="match status" value="1"/>
</dbReference>
<dbReference type="InterPro" id="IPR004843">
    <property type="entry name" value="Calcineurin-like_PHP"/>
</dbReference>
<reference evidence="5 6" key="1">
    <citation type="submission" date="2023-04" db="EMBL/GenBank/DDBJ databases">
        <title>Clostridium tannerae sp. nov., isolated from the fecal material of an alpaca.</title>
        <authorList>
            <person name="Miller S."/>
            <person name="Hendry M."/>
            <person name="King J."/>
            <person name="Sankaranarayanan K."/>
            <person name="Lawson P.A."/>
        </authorList>
    </citation>
    <scope>NUCLEOTIDE SEQUENCE [LARGE SCALE GENOMIC DNA]</scope>
    <source>
        <strain evidence="5 6">A1-XYC3</strain>
    </source>
</reference>
<keyword evidence="3" id="KW-0812">Transmembrane</keyword>
<organism evidence="5 6">
    <name type="scientific">Clostridium tanneri</name>
    <dbReference type="NCBI Taxonomy" id="3037988"/>
    <lineage>
        <taxon>Bacteria</taxon>
        <taxon>Bacillati</taxon>
        <taxon>Bacillota</taxon>
        <taxon>Clostridia</taxon>
        <taxon>Eubacteriales</taxon>
        <taxon>Clostridiaceae</taxon>
        <taxon>Clostridium</taxon>
    </lineage>
</organism>
<dbReference type="PANTHER" id="PTHR31302">
    <property type="entry name" value="TRANSMEMBRANE PROTEIN WITH METALLOPHOSPHOESTERASE DOMAIN-RELATED"/>
    <property type="match status" value="1"/>
</dbReference>
<dbReference type="Pfam" id="PF00149">
    <property type="entry name" value="Metallophos"/>
    <property type="match status" value="1"/>
</dbReference>
<feature type="domain" description="Calcineurin-like phosphoesterase" evidence="4">
    <location>
        <begin position="51"/>
        <end position="222"/>
    </location>
</feature>
<dbReference type="Gene3D" id="3.60.21.10">
    <property type="match status" value="1"/>
</dbReference>
<evidence type="ECO:0000259" key="4">
    <source>
        <dbReference type="Pfam" id="PF00149"/>
    </source>
</evidence>
<keyword evidence="1" id="KW-0479">Metal-binding</keyword>
<feature type="transmembrane region" description="Helical" evidence="3">
    <location>
        <begin position="7"/>
        <end position="26"/>
    </location>
</feature>
<proteinExistence type="predicted"/>
<dbReference type="CDD" id="cd07385">
    <property type="entry name" value="MPP_YkuE_C"/>
    <property type="match status" value="1"/>
</dbReference>
<dbReference type="Proteomes" id="UP001281656">
    <property type="component" value="Unassembled WGS sequence"/>
</dbReference>
<evidence type="ECO:0000256" key="2">
    <source>
        <dbReference type="ARBA" id="ARBA00022801"/>
    </source>
</evidence>
<comment type="caution">
    <text evidence="5">The sequence shown here is derived from an EMBL/GenBank/DDBJ whole genome shotgun (WGS) entry which is preliminary data.</text>
</comment>
<keyword evidence="3" id="KW-1133">Transmembrane helix</keyword>
<protein>
    <submittedName>
        <fullName evidence="5">Metallophosphoesterase</fullName>
    </submittedName>
</protein>
<keyword evidence="6" id="KW-1185">Reference proteome</keyword>
<gene>
    <name evidence="5" type="ORF">P8V03_03715</name>
</gene>
<keyword evidence="2" id="KW-0378">Hydrolase</keyword>
<name>A0ABU4JQM4_9CLOT</name>
<accession>A0ABU4JQM4</accession>